<feature type="transmembrane region" description="Helical" evidence="1">
    <location>
        <begin position="152"/>
        <end position="175"/>
    </location>
</feature>
<evidence type="ECO:0000259" key="2">
    <source>
        <dbReference type="Pfam" id="PF09990"/>
    </source>
</evidence>
<keyword evidence="1" id="KW-0812">Transmembrane</keyword>
<dbReference type="Proteomes" id="UP000256328">
    <property type="component" value="Unassembled WGS sequence"/>
</dbReference>
<dbReference type="Pfam" id="PF09990">
    <property type="entry name" value="DUF2231"/>
    <property type="match status" value="1"/>
</dbReference>
<dbReference type="InterPro" id="IPR019251">
    <property type="entry name" value="DUF2231_TM"/>
</dbReference>
<evidence type="ECO:0000313" key="3">
    <source>
        <dbReference type="EMBL" id="RDW70428.1"/>
    </source>
</evidence>
<name>A0A3D8R951_9HELO</name>
<keyword evidence="1" id="KW-1133">Transmembrane helix</keyword>
<dbReference type="AlphaFoldDB" id="A0A3D8R951"/>
<accession>A0A3D8R951</accession>
<gene>
    <name evidence="3" type="ORF">BP5796_08825</name>
</gene>
<organism evidence="3 4">
    <name type="scientific">Coleophoma crateriformis</name>
    <dbReference type="NCBI Taxonomy" id="565419"/>
    <lineage>
        <taxon>Eukaryota</taxon>
        <taxon>Fungi</taxon>
        <taxon>Dikarya</taxon>
        <taxon>Ascomycota</taxon>
        <taxon>Pezizomycotina</taxon>
        <taxon>Leotiomycetes</taxon>
        <taxon>Helotiales</taxon>
        <taxon>Dermateaceae</taxon>
        <taxon>Coleophoma</taxon>
    </lineage>
</organism>
<evidence type="ECO:0000313" key="4">
    <source>
        <dbReference type="Proteomes" id="UP000256328"/>
    </source>
</evidence>
<keyword evidence="1" id="KW-0472">Membrane</keyword>
<evidence type="ECO:0000256" key="1">
    <source>
        <dbReference type="SAM" id="Phobius"/>
    </source>
</evidence>
<comment type="caution">
    <text evidence="3">The sequence shown here is derived from an EMBL/GenBank/DDBJ whole genome shotgun (WGS) entry which is preliminary data.</text>
</comment>
<protein>
    <recommendedName>
        <fullName evidence="2">DUF2231 domain-containing protein</fullName>
    </recommendedName>
</protein>
<feature type="domain" description="DUF2231" evidence="2">
    <location>
        <begin position="21"/>
        <end position="181"/>
    </location>
</feature>
<keyword evidence="4" id="KW-1185">Reference proteome</keyword>
<reference evidence="3 4" key="1">
    <citation type="journal article" date="2018" name="IMA Fungus">
        <title>IMA Genome-F 9: Draft genome sequence of Annulohypoxylon stygium, Aspergillus mulundensis, Berkeleyomyces basicola (syn. Thielaviopsis basicola), Ceratocystis smalleyi, two Cercospora beticola strains, Coleophoma cylindrospora, Fusarium fracticaudum, Phialophora cf. hyalina, and Morchella septimelata.</title>
        <authorList>
            <person name="Wingfield B.D."/>
            <person name="Bills G.F."/>
            <person name="Dong Y."/>
            <person name="Huang W."/>
            <person name="Nel W.J."/>
            <person name="Swalarsk-Parry B.S."/>
            <person name="Vaghefi N."/>
            <person name="Wilken P.M."/>
            <person name="An Z."/>
            <person name="de Beer Z.W."/>
            <person name="De Vos L."/>
            <person name="Chen L."/>
            <person name="Duong T.A."/>
            <person name="Gao Y."/>
            <person name="Hammerbacher A."/>
            <person name="Kikkert J.R."/>
            <person name="Li Y."/>
            <person name="Li H."/>
            <person name="Li K."/>
            <person name="Li Q."/>
            <person name="Liu X."/>
            <person name="Ma X."/>
            <person name="Naidoo K."/>
            <person name="Pethybridge S.J."/>
            <person name="Sun J."/>
            <person name="Steenkamp E.T."/>
            <person name="van der Nest M.A."/>
            <person name="van Wyk S."/>
            <person name="Wingfield M.J."/>
            <person name="Xiong C."/>
            <person name="Yue Q."/>
            <person name="Zhang X."/>
        </authorList>
    </citation>
    <scope>NUCLEOTIDE SEQUENCE [LARGE SCALE GENOMIC DNA]</scope>
    <source>
        <strain evidence="3 4">BP5796</strain>
    </source>
</reference>
<proteinExistence type="predicted"/>
<dbReference type="OrthoDB" id="2580011at2759"/>
<sequence>MSLLKRVYEAVGLGQVGDNSHPIHPATIHFPIAFLTLANVARLLYGSTLNFNFPFSADSRNLFTIASISYASNILGLVTVIPALLTGFAEAYAMISANGLYMTTSRGEKQLIPKVKTTLLHAGINDLAVGIAAYNWLKERNASDFRPETHQVGLSAIALTATFYAAFLGGSLVYTHGVGVQRQGKGLEEKEKKMAEIKKST</sequence>
<dbReference type="EMBL" id="PDLN01000012">
    <property type="protein sequence ID" value="RDW70428.1"/>
    <property type="molecule type" value="Genomic_DNA"/>
</dbReference>